<dbReference type="Gene3D" id="3.30.565.10">
    <property type="entry name" value="Histidine kinase-like ATPase, C-terminal domain"/>
    <property type="match status" value="1"/>
</dbReference>
<name>A0A847RJY6_9BACT</name>
<comment type="caution">
    <text evidence="7">The sequence shown here is derived from an EMBL/GenBank/DDBJ whole genome shotgun (WGS) entry which is preliminary data.</text>
</comment>
<sequence length="264" mass="29614">MNQTFPLLPAEHKDRMQNDETHQREIESLNKTNQYLQIELRKMKDFMKAVNHDLGAPLNGIEYLLDNFSLPAFTENWVEYYQMLQLVCIAIKDLRENTFHFLNTGDNSPVIQEVDPITLMESVILFLKPAALARDIVLKLSISDKTPDKITSDPTRLNRIVTNLTSNAIKFSHRGTTVLLSATENDGNCVLSVKDEGIGIPEDKLQTIFEAGVRLDKDAPGLGVGLHISRTFAEQLTGTLTVKSQLNCGSTFTLTLPKEYAAQH</sequence>
<organism evidence="7 8">
    <name type="scientific">Chitinophaga varians</name>
    <dbReference type="NCBI Taxonomy" id="2202339"/>
    <lineage>
        <taxon>Bacteria</taxon>
        <taxon>Pseudomonadati</taxon>
        <taxon>Bacteroidota</taxon>
        <taxon>Chitinophagia</taxon>
        <taxon>Chitinophagales</taxon>
        <taxon>Chitinophagaceae</taxon>
        <taxon>Chitinophaga</taxon>
    </lineage>
</organism>
<dbReference type="EMBL" id="JABAIA010000002">
    <property type="protein sequence ID" value="NLR67329.1"/>
    <property type="molecule type" value="Genomic_DNA"/>
</dbReference>
<dbReference type="InterPro" id="IPR004358">
    <property type="entry name" value="Sig_transdc_His_kin-like_C"/>
</dbReference>
<dbReference type="SMART" id="SM00387">
    <property type="entry name" value="HATPase_c"/>
    <property type="match status" value="1"/>
</dbReference>
<dbReference type="AlphaFoldDB" id="A0A847RJY6"/>
<proteinExistence type="predicted"/>
<dbReference type="InterPro" id="IPR003594">
    <property type="entry name" value="HATPase_dom"/>
</dbReference>
<evidence type="ECO:0000256" key="1">
    <source>
        <dbReference type="ARBA" id="ARBA00000085"/>
    </source>
</evidence>
<keyword evidence="8" id="KW-1185">Reference proteome</keyword>
<feature type="compositionally biased region" description="Basic and acidic residues" evidence="5">
    <location>
        <begin position="10"/>
        <end position="26"/>
    </location>
</feature>
<dbReference type="RefSeq" id="WP_168873205.1">
    <property type="nucleotide sequence ID" value="NZ_JABAIA010000002.1"/>
</dbReference>
<evidence type="ECO:0000259" key="6">
    <source>
        <dbReference type="PROSITE" id="PS50109"/>
    </source>
</evidence>
<dbReference type="InterPro" id="IPR036890">
    <property type="entry name" value="HATPase_C_sf"/>
</dbReference>
<keyword evidence="4 7" id="KW-0418">Kinase</keyword>
<dbReference type="PRINTS" id="PR00344">
    <property type="entry name" value="BCTRLSENSOR"/>
</dbReference>
<feature type="domain" description="Histidine kinase" evidence="6">
    <location>
        <begin position="49"/>
        <end position="260"/>
    </location>
</feature>
<evidence type="ECO:0000256" key="2">
    <source>
        <dbReference type="ARBA" id="ARBA00012438"/>
    </source>
</evidence>
<dbReference type="PROSITE" id="PS50109">
    <property type="entry name" value="HIS_KIN"/>
    <property type="match status" value="1"/>
</dbReference>
<dbReference type="CDD" id="cd00075">
    <property type="entry name" value="HATPase"/>
    <property type="match status" value="1"/>
</dbReference>
<dbReference type="GO" id="GO:0005886">
    <property type="term" value="C:plasma membrane"/>
    <property type="evidence" value="ECO:0007669"/>
    <property type="project" value="TreeGrafter"/>
</dbReference>
<reference evidence="7 8" key="1">
    <citation type="submission" date="2020-04" db="EMBL/GenBank/DDBJ databases">
        <authorList>
            <person name="Yin C."/>
        </authorList>
    </citation>
    <scope>NUCLEOTIDE SEQUENCE [LARGE SCALE GENOMIC DNA]</scope>
    <source>
        <strain evidence="7 8">Ae27</strain>
    </source>
</reference>
<gene>
    <name evidence="7" type="ORF">HGH92_23695</name>
</gene>
<evidence type="ECO:0000256" key="4">
    <source>
        <dbReference type="ARBA" id="ARBA00022777"/>
    </source>
</evidence>
<evidence type="ECO:0000256" key="3">
    <source>
        <dbReference type="ARBA" id="ARBA00022679"/>
    </source>
</evidence>
<evidence type="ECO:0000313" key="8">
    <source>
        <dbReference type="Proteomes" id="UP000570474"/>
    </source>
</evidence>
<feature type="region of interest" description="Disordered" evidence="5">
    <location>
        <begin position="1"/>
        <end position="26"/>
    </location>
</feature>
<dbReference type="InterPro" id="IPR005467">
    <property type="entry name" value="His_kinase_dom"/>
</dbReference>
<accession>A0A847RJY6</accession>
<comment type="catalytic activity">
    <reaction evidence="1">
        <text>ATP + protein L-histidine = ADP + protein N-phospho-L-histidine.</text>
        <dbReference type="EC" id="2.7.13.3"/>
    </reaction>
</comment>
<dbReference type="PANTHER" id="PTHR43047">
    <property type="entry name" value="TWO-COMPONENT HISTIDINE PROTEIN KINASE"/>
    <property type="match status" value="1"/>
</dbReference>
<keyword evidence="3" id="KW-0808">Transferase</keyword>
<dbReference type="Proteomes" id="UP000570474">
    <property type="component" value="Unassembled WGS sequence"/>
</dbReference>
<dbReference type="EC" id="2.7.13.3" evidence="2"/>
<dbReference type="SUPFAM" id="SSF55874">
    <property type="entry name" value="ATPase domain of HSP90 chaperone/DNA topoisomerase II/histidine kinase"/>
    <property type="match status" value="1"/>
</dbReference>
<evidence type="ECO:0000256" key="5">
    <source>
        <dbReference type="SAM" id="MobiDB-lite"/>
    </source>
</evidence>
<evidence type="ECO:0000313" key="7">
    <source>
        <dbReference type="EMBL" id="NLR67329.1"/>
    </source>
</evidence>
<dbReference type="GO" id="GO:0000155">
    <property type="term" value="F:phosphorelay sensor kinase activity"/>
    <property type="evidence" value="ECO:0007669"/>
    <property type="project" value="TreeGrafter"/>
</dbReference>
<dbReference type="PANTHER" id="PTHR43047:SF62">
    <property type="entry name" value="SENSOR HISTIDINE KINASE DPIB"/>
    <property type="match status" value="1"/>
</dbReference>
<protein>
    <recommendedName>
        <fullName evidence="2">histidine kinase</fullName>
        <ecNumber evidence="2">2.7.13.3</ecNumber>
    </recommendedName>
</protein>
<dbReference type="GO" id="GO:0009927">
    <property type="term" value="F:histidine phosphotransfer kinase activity"/>
    <property type="evidence" value="ECO:0007669"/>
    <property type="project" value="TreeGrafter"/>
</dbReference>
<dbReference type="Pfam" id="PF02518">
    <property type="entry name" value="HATPase_c"/>
    <property type="match status" value="1"/>
</dbReference>